<name>A0ABQ9XRM3_9EUKA</name>
<dbReference type="InterPro" id="IPR011050">
    <property type="entry name" value="Pectin_lyase_fold/virulence"/>
</dbReference>
<dbReference type="SUPFAM" id="SSF51126">
    <property type="entry name" value="Pectin lyase-like"/>
    <property type="match status" value="1"/>
</dbReference>
<dbReference type="Proteomes" id="UP001281761">
    <property type="component" value="Unassembled WGS sequence"/>
</dbReference>
<sequence>METGKSLLLDEIEFSSMSSSKDSPILTLSFTPFVESNPDPLFDFTLTNLSFNSMTGLESEHPCFISLVGHDLASWIKVRDDRFKNSYSDDSIISDLWSLDEEIELSASLLFYLLPSSGPVGVSDSGYNMSKCGSNSVWCSTIELSLTRLSAQNTKKIVVMDEVTLSTSIALPDELTFAGNPSALSTCVVSAGGSMVSEDIDFTTISKLTFCLPSTQTTEAVIVHSSPKLTLSNLELSSTSESSARFLKVTAGKAEMSEIEIRSSMVSNSILLWILGGTVTASQFHVECGIAPNGSIVHMDGGSLSLTGMTATSSKPIEGRLLSVTNAALNVSDMKLTKQTFSNALLELSSFGESTISDMNISECSGWTMLTARDGDSLTIRNSVFSSLAPPAGLNFGDSSDLCVWERSLIEIEGTPTSLSHTDLTHIPQGAISISDAPLTLSGCTFSSNSPSNLEWPSLRRNVKCINGTVSMTGVGGEDGPSSPHLWMWTSECSVMKDDEIEHSPLFVPTLSNKSSSTLEKKQKMYFVSIVGTMMIPCVGMLIGLDVANVGLDNRPLLDIHF</sequence>
<dbReference type="EMBL" id="JARBJD010000077">
    <property type="protein sequence ID" value="KAK2954544.1"/>
    <property type="molecule type" value="Genomic_DNA"/>
</dbReference>
<accession>A0ABQ9XRM3</accession>
<comment type="caution">
    <text evidence="1">The sequence shown here is derived from an EMBL/GenBank/DDBJ whole genome shotgun (WGS) entry which is preliminary data.</text>
</comment>
<organism evidence="1 2">
    <name type="scientific">Blattamonas nauphoetae</name>
    <dbReference type="NCBI Taxonomy" id="2049346"/>
    <lineage>
        <taxon>Eukaryota</taxon>
        <taxon>Metamonada</taxon>
        <taxon>Preaxostyla</taxon>
        <taxon>Oxymonadida</taxon>
        <taxon>Blattamonas</taxon>
    </lineage>
</organism>
<keyword evidence="2" id="KW-1185">Reference proteome</keyword>
<gene>
    <name evidence="1" type="ORF">BLNAU_10564</name>
</gene>
<evidence type="ECO:0000313" key="1">
    <source>
        <dbReference type="EMBL" id="KAK2954544.1"/>
    </source>
</evidence>
<reference evidence="1 2" key="1">
    <citation type="journal article" date="2022" name="bioRxiv">
        <title>Genomics of Preaxostyla Flagellates Illuminates Evolutionary Transitions and the Path Towards Mitochondrial Loss.</title>
        <authorList>
            <person name="Novak L.V.F."/>
            <person name="Treitli S.C."/>
            <person name="Pyrih J."/>
            <person name="Halakuc P."/>
            <person name="Pipaliya S.V."/>
            <person name="Vacek V."/>
            <person name="Brzon O."/>
            <person name="Soukal P."/>
            <person name="Eme L."/>
            <person name="Dacks J.B."/>
            <person name="Karnkowska A."/>
            <person name="Elias M."/>
            <person name="Hampl V."/>
        </authorList>
    </citation>
    <scope>NUCLEOTIDE SEQUENCE [LARGE SCALE GENOMIC DNA]</scope>
    <source>
        <strain evidence="1">NAU3</strain>
        <tissue evidence="1">Gut</tissue>
    </source>
</reference>
<evidence type="ECO:0000313" key="2">
    <source>
        <dbReference type="Proteomes" id="UP001281761"/>
    </source>
</evidence>
<proteinExistence type="predicted"/>
<protein>
    <submittedName>
        <fullName evidence="1">Uncharacterized protein</fullName>
    </submittedName>
</protein>